<gene>
    <name evidence="5" type="ORF">PHLGIDRAFT_125302</name>
</gene>
<dbReference type="GO" id="GO:0008171">
    <property type="term" value="F:O-methyltransferase activity"/>
    <property type="evidence" value="ECO:0007669"/>
    <property type="project" value="InterPro"/>
</dbReference>
<protein>
    <recommendedName>
        <fullName evidence="7">Caffeoyl-CoA O-methyltransferase</fullName>
    </recommendedName>
</protein>
<evidence type="ECO:0000256" key="4">
    <source>
        <dbReference type="ARBA" id="ARBA00023453"/>
    </source>
</evidence>
<evidence type="ECO:0000256" key="3">
    <source>
        <dbReference type="ARBA" id="ARBA00022691"/>
    </source>
</evidence>
<keyword evidence="2" id="KW-0808">Transferase</keyword>
<evidence type="ECO:0008006" key="7">
    <source>
        <dbReference type="Google" id="ProtNLM"/>
    </source>
</evidence>
<dbReference type="HOGENOM" id="CLU_067676_1_2_1"/>
<proteinExistence type="inferred from homology"/>
<name>A0A0C3SER5_PHLG1</name>
<dbReference type="GO" id="GO:0008757">
    <property type="term" value="F:S-adenosylmethionine-dependent methyltransferase activity"/>
    <property type="evidence" value="ECO:0007669"/>
    <property type="project" value="TreeGrafter"/>
</dbReference>
<dbReference type="Pfam" id="PF01596">
    <property type="entry name" value="Methyltransf_3"/>
    <property type="match status" value="1"/>
</dbReference>
<dbReference type="Gene3D" id="3.40.50.150">
    <property type="entry name" value="Vaccinia Virus protein VP39"/>
    <property type="match status" value="1"/>
</dbReference>
<keyword evidence="3" id="KW-0949">S-adenosyl-L-methionine</keyword>
<keyword evidence="6" id="KW-1185">Reference proteome</keyword>
<dbReference type="STRING" id="745531.A0A0C3SER5"/>
<dbReference type="GO" id="GO:0032259">
    <property type="term" value="P:methylation"/>
    <property type="evidence" value="ECO:0007669"/>
    <property type="project" value="UniProtKB-KW"/>
</dbReference>
<evidence type="ECO:0000256" key="2">
    <source>
        <dbReference type="ARBA" id="ARBA00022679"/>
    </source>
</evidence>
<dbReference type="Proteomes" id="UP000053257">
    <property type="component" value="Unassembled WGS sequence"/>
</dbReference>
<reference evidence="5 6" key="1">
    <citation type="journal article" date="2014" name="PLoS Genet.">
        <title>Analysis of the Phlebiopsis gigantea genome, transcriptome and secretome provides insight into its pioneer colonization strategies of wood.</title>
        <authorList>
            <person name="Hori C."/>
            <person name="Ishida T."/>
            <person name="Igarashi K."/>
            <person name="Samejima M."/>
            <person name="Suzuki H."/>
            <person name="Master E."/>
            <person name="Ferreira P."/>
            <person name="Ruiz-Duenas F.J."/>
            <person name="Held B."/>
            <person name="Canessa P."/>
            <person name="Larrondo L.F."/>
            <person name="Schmoll M."/>
            <person name="Druzhinina I.S."/>
            <person name="Kubicek C.P."/>
            <person name="Gaskell J.A."/>
            <person name="Kersten P."/>
            <person name="St John F."/>
            <person name="Glasner J."/>
            <person name="Sabat G."/>
            <person name="Splinter BonDurant S."/>
            <person name="Syed K."/>
            <person name="Yadav J."/>
            <person name="Mgbeahuruike A.C."/>
            <person name="Kovalchuk A."/>
            <person name="Asiegbu F.O."/>
            <person name="Lackner G."/>
            <person name="Hoffmeister D."/>
            <person name="Rencoret J."/>
            <person name="Gutierrez A."/>
            <person name="Sun H."/>
            <person name="Lindquist E."/>
            <person name="Barry K."/>
            <person name="Riley R."/>
            <person name="Grigoriev I.V."/>
            <person name="Henrissat B."/>
            <person name="Kues U."/>
            <person name="Berka R.M."/>
            <person name="Martinez A.T."/>
            <person name="Covert S.F."/>
            <person name="Blanchette R.A."/>
            <person name="Cullen D."/>
        </authorList>
    </citation>
    <scope>NUCLEOTIDE SEQUENCE [LARGE SCALE GENOMIC DNA]</scope>
    <source>
        <strain evidence="5 6">11061_1 CR5-6</strain>
    </source>
</reference>
<dbReference type="InterPro" id="IPR002935">
    <property type="entry name" value="SAM_O-MeTrfase"/>
</dbReference>
<evidence type="ECO:0000313" key="5">
    <source>
        <dbReference type="EMBL" id="KIP10795.1"/>
    </source>
</evidence>
<dbReference type="PANTHER" id="PTHR10509">
    <property type="entry name" value="O-METHYLTRANSFERASE-RELATED"/>
    <property type="match status" value="1"/>
</dbReference>
<comment type="similarity">
    <text evidence="4">Belongs to the class I-like SAM-binding methyltransferase superfamily. Cation-dependent O-methyltransferase family.</text>
</comment>
<sequence>MSAVAQYAQGHTPHDRLSYLLNRLCDELDGYKGTSPVSAEVVSLAQQAKTVIDGYDGYLQKMSSPHPPVVDVMIEQGNKRDWDKIYYEGKTKFKLLPEMTAGGYEAVVLQHLAKLAKAKSVLEIGMFTGTTTVSLAMLPTVLKVVTLELEEYLERTNRPFFEQSGVSGKIDVRIGDALTSLDRLIEEKASFDMVFIDADKGNYLNYFHKIVDGGLLARDGFMVVDNVAYKAAPWAPDPCYNTGPVLDAFNAAVRDHPDVEVVMLPVEDGISLIRRKDS</sequence>
<organism evidence="5 6">
    <name type="scientific">Phlebiopsis gigantea (strain 11061_1 CR5-6)</name>
    <name type="common">White-rot fungus</name>
    <name type="synonym">Peniophora gigantea</name>
    <dbReference type="NCBI Taxonomy" id="745531"/>
    <lineage>
        <taxon>Eukaryota</taxon>
        <taxon>Fungi</taxon>
        <taxon>Dikarya</taxon>
        <taxon>Basidiomycota</taxon>
        <taxon>Agaricomycotina</taxon>
        <taxon>Agaricomycetes</taxon>
        <taxon>Polyporales</taxon>
        <taxon>Phanerochaetaceae</taxon>
        <taxon>Phlebiopsis</taxon>
    </lineage>
</organism>
<evidence type="ECO:0000313" key="6">
    <source>
        <dbReference type="Proteomes" id="UP000053257"/>
    </source>
</evidence>
<keyword evidence="1" id="KW-0489">Methyltransferase</keyword>
<dbReference type="PANTHER" id="PTHR10509:SF14">
    <property type="entry name" value="CAFFEOYL-COA O-METHYLTRANSFERASE 3-RELATED"/>
    <property type="match status" value="1"/>
</dbReference>
<dbReference type="EMBL" id="KN840451">
    <property type="protein sequence ID" value="KIP10795.1"/>
    <property type="molecule type" value="Genomic_DNA"/>
</dbReference>
<dbReference type="InterPro" id="IPR050362">
    <property type="entry name" value="Cation-dep_OMT"/>
</dbReference>
<dbReference type="OrthoDB" id="10251242at2759"/>
<dbReference type="PROSITE" id="PS51682">
    <property type="entry name" value="SAM_OMT_I"/>
    <property type="match status" value="1"/>
</dbReference>
<evidence type="ECO:0000256" key="1">
    <source>
        <dbReference type="ARBA" id="ARBA00022603"/>
    </source>
</evidence>
<dbReference type="AlphaFoldDB" id="A0A0C3SER5"/>
<dbReference type="SUPFAM" id="SSF53335">
    <property type="entry name" value="S-adenosyl-L-methionine-dependent methyltransferases"/>
    <property type="match status" value="1"/>
</dbReference>
<dbReference type="InterPro" id="IPR029063">
    <property type="entry name" value="SAM-dependent_MTases_sf"/>
</dbReference>
<accession>A0A0C3SER5</accession>